<dbReference type="AlphaFoldDB" id="A0A8T1TN50"/>
<comment type="caution">
    <text evidence="1">The sequence shown here is derived from an EMBL/GenBank/DDBJ whole genome shotgun (WGS) entry which is preliminary data.</text>
</comment>
<name>A0A8T1TN50_9STRA</name>
<organism evidence="1 2">
    <name type="scientific">Phytophthora cactorum</name>
    <dbReference type="NCBI Taxonomy" id="29920"/>
    <lineage>
        <taxon>Eukaryota</taxon>
        <taxon>Sar</taxon>
        <taxon>Stramenopiles</taxon>
        <taxon>Oomycota</taxon>
        <taxon>Peronosporomycetes</taxon>
        <taxon>Peronosporales</taxon>
        <taxon>Peronosporaceae</taxon>
        <taxon>Phytophthora</taxon>
    </lineage>
</organism>
<sequence length="73" mass="8181">MLSATFSHCISCSTSWSSLTTSWSRVRSSVSCRVRSPTTLLVTTRATAMAQVWRTLSVWRAIPTPMSLWQQTT</sequence>
<proteinExistence type="predicted"/>
<reference evidence="1" key="1">
    <citation type="submission" date="2021-01" db="EMBL/GenBank/DDBJ databases">
        <title>Phytophthora aleatoria, a newly-described species from Pinus radiata is distinct from Phytophthora cactorum isolates based on comparative genomics.</title>
        <authorList>
            <person name="Mcdougal R."/>
            <person name="Panda P."/>
            <person name="Williams N."/>
            <person name="Studholme D.J."/>
        </authorList>
    </citation>
    <scope>NUCLEOTIDE SEQUENCE</scope>
    <source>
        <strain evidence="1">NZFS 3830</strain>
    </source>
</reference>
<evidence type="ECO:0000313" key="2">
    <source>
        <dbReference type="Proteomes" id="UP000688947"/>
    </source>
</evidence>
<gene>
    <name evidence="1" type="ORF">JG687_00017503</name>
</gene>
<dbReference type="EMBL" id="JAENGZ010002051">
    <property type="protein sequence ID" value="KAG6945076.1"/>
    <property type="molecule type" value="Genomic_DNA"/>
</dbReference>
<accession>A0A8T1TN50</accession>
<protein>
    <submittedName>
        <fullName evidence="1">Uncharacterized protein</fullName>
    </submittedName>
</protein>
<dbReference type="Proteomes" id="UP000688947">
    <property type="component" value="Unassembled WGS sequence"/>
</dbReference>
<evidence type="ECO:0000313" key="1">
    <source>
        <dbReference type="EMBL" id="KAG6945076.1"/>
    </source>
</evidence>